<dbReference type="PROSITE" id="PS50050">
    <property type="entry name" value="TNFR_NGFR_2"/>
    <property type="match status" value="3"/>
</dbReference>
<dbReference type="GO" id="GO:0007165">
    <property type="term" value="P:signal transduction"/>
    <property type="evidence" value="ECO:0007669"/>
    <property type="project" value="InterPro"/>
</dbReference>
<feature type="domain" description="TNFR-Cys" evidence="5">
    <location>
        <begin position="137"/>
        <end position="179"/>
    </location>
</feature>
<feature type="disulfide bond" evidence="1">
    <location>
        <begin position="74"/>
        <end position="92"/>
    </location>
</feature>
<feature type="disulfide bond" evidence="1">
    <location>
        <begin position="161"/>
        <end position="179"/>
    </location>
</feature>
<feature type="disulfide bond" evidence="1">
    <location>
        <begin position="95"/>
        <end position="110"/>
    </location>
</feature>
<feature type="region of interest" description="Disordered" evidence="2">
    <location>
        <begin position="495"/>
        <end position="544"/>
    </location>
</feature>
<evidence type="ECO:0000313" key="7">
    <source>
        <dbReference type="Proteomes" id="UP001066276"/>
    </source>
</evidence>
<dbReference type="Gene3D" id="2.10.50.10">
    <property type="entry name" value="Tumor Necrosis Factor Receptor, subunit A, domain 2"/>
    <property type="match status" value="3"/>
</dbReference>
<dbReference type="GO" id="GO:0004888">
    <property type="term" value="F:transmembrane signaling receptor activity"/>
    <property type="evidence" value="ECO:0007669"/>
    <property type="project" value="InterPro"/>
</dbReference>
<feature type="domain" description="TNFR-Cys" evidence="5">
    <location>
        <begin position="94"/>
        <end position="136"/>
    </location>
</feature>
<protein>
    <recommendedName>
        <fullName evidence="5">TNFR-Cys domain-containing protein</fullName>
    </recommendedName>
</protein>
<evidence type="ECO:0000256" key="4">
    <source>
        <dbReference type="SAM" id="SignalP"/>
    </source>
</evidence>
<feature type="compositionally biased region" description="Basic and acidic residues" evidence="2">
    <location>
        <begin position="284"/>
        <end position="293"/>
    </location>
</feature>
<accession>A0AAV7P9W2</accession>
<feature type="compositionally biased region" description="Basic and acidic residues" evidence="2">
    <location>
        <begin position="518"/>
        <end position="530"/>
    </location>
</feature>
<dbReference type="PRINTS" id="PR01680">
    <property type="entry name" value="TNFACTORR6"/>
</dbReference>
<feature type="repeat" description="TNFR-Cys" evidence="1">
    <location>
        <begin position="94"/>
        <end position="136"/>
    </location>
</feature>
<keyword evidence="1" id="KW-1015">Disulfide bond</keyword>
<dbReference type="GO" id="GO:0016020">
    <property type="term" value="C:membrane"/>
    <property type="evidence" value="ECO:0007669"/>
    <property type="project" value="InterPro"/>
</dbReference>
<dbReference type="InterPro" id="IPR008063">
    <property type="entry name" value="Fas_rcpt"/>
</dbReference>
<feature type="compositionally biased region" description="Polar residues" evidence="2">
    <location>
        <begin position="395"/>
        <end position="415"/>
    </location>
</feature>
<dbReference type="GO" id="GO:0006955">
    <property type="term" value="P:immune response"/>
    <property type="evidence" value="ECO:0007669"/>
    <property type="project" value="InterPro"/>
</dbReference>
<feature type="domain" description="TNFR-Cys" evidence="5">
    <location>
        <begin position="54"/>
        <end position="92"/>
    </location>
</feature>
<evidence type="ECO:0000259" key="5">
    <source>
        <dbReference type="PROSITE" id="PS50050"/>
    </source>
</evidence>
<dbReference type="PANTHER" id="PTHR47607">
    <property type="entry name" value="TUMOR NECROSIS FACTOR RECEPTOR SUBFAMILY MEMBER 3"/>
    <property type="match status" value="1"/>
</dbReference>
<sequence length="544" mass="58361">MIVVGAECGAPVPVMARSGSCGHWALAWVLLLGLTSDTAAAPGQVSRPYRAGGRCRNEETEYFLAEHEVCCARCPPGMYAAQQCTSDVNTLCRPCRADSYTEQWNFISDCITCPSCDNVMGIEEDISCSPTKKTVCKCKPRMFCEFPSQAGCVHCGEHSKCPPGKEVAEPGTSSSDTQCRACREGWFQNKTSLEAQCQRYTDCLSQGLQEMVPGTSTSDAVCSAVPTTKPTVVPTRSEGWNYVSTGIIIVVGFLASTIIIVIVLLIRNPSICKRIGMFFRHGHRTENPHHQGNSERPPAAEPLLSHGPTGVQNGPVEEPTHESEIEASFRPNDLALKMLCENLQLEAPLEFLGGGPYMQETEPMSPSAGPGTQGSQKSMSGKKSCTESSKRTQKMTRQAADSSNGKQIPAGTNNGVHIEGKKVTINGDIYVFPQTMVGPPASTEGSARPVQVTQDLGDMPTSIAEEGPLPAHQPPPFSGVAAAWHCVTPQQEEGKDMHLATPESMNEDALYGGSVRSSHMEEGGEIDHGQSLRAEILPLTSSSE</sequence>
<dbReference type="CDD" id="cd00185">
    <property type="entry name" value="TNFRSF"/>
    <property type="match status" value="1"/>
</dbReference>
<keyword evidence="4" id="KW-0732">Signal</keyword>
<dbReference type="PANTHER" id="PTHR47607:SF1">
    <property type="entry name" value="TUMOR NECROSIS FACTOR RECEPTOR SUPERFAMILY MEMBER 3"/>
    <property type="match status" value="1"/>
</dbReference>
<feature type="disulfide bond" evidence="1">
    <location>
        <begin position="71"/>
        <end position="84"/>
    </location>
</feature>
<feature type="compositionally biased region" description="Low complexity" evidence="2">
    <location>
        <begin position="373"/>
        <end position="383"/>
    </location>
</feature>
<evidence type="ECO:0000313" key="6">
    <source>
        <dbReference type="EMBL" id="KAJ1122503.1"/>
    </source>
</evidence>
<feature type="region of interest" description="Disordered" evidence="2">
    <location>
        <begin position="354"/>
        <end position="415"/>
    </location>
</feature>
<feature type="region of interest" description="Disordered" evidence="2">
    <location>
        <begin position="283"/>
        <end position="325"/>
    </location>
</feature>
<dbReference type="Proteomes" id="UP001066276">
    <property type="component" value="Chromosome 7"/>
</dbReference>
<dbReference type="GO" id="GO:0006915">
    <property type="term" value="P:apoptotic process"/>
    <property type="evidence" value="ECO:0007669"/>
    <property type="project" value="InterPro"/>
</dbReference>
<gene>
    <name evidence="6" type="ORF">NDU88_000989</name>
</gene>
<dbReference type="Pfam" id="PF00020">
    <property type="entry name" value="TNFR_c6"/>
    <property type="match status" value="3"/>
</dbReference>
<feature type="repeat" description="TNFR-Cys" evidence="1">
    <location>
        <begin position="54"/>
        <end position="92"/>
    </location>
</feature>
<dbReference type="GO" id="GO:0043123">
    <property type="term" value="P:positive regulation of canonical NF-kappaB signal transduction"/>
    <property type="evidence" value="ECO:0007669"/>
    <property type="project" value="InterPro"/>
</dbReference>
<evidence type="ECO:0000256" key="1">
    <source>
        <dbReference type="PROSITE-ProRule" id="PRU00206"/>
    </source>
</evidence>
<comment type="caution">
    <text evidence="1">Lacks conserved residue(s) required for the propagation of feature annotation.</text>
</comment>
<dbReference type="EMBL" id="JANPWB010000011">
    <property type="protein sequence ID" value="KAJ1122503.1"/>
    <property type="molecule type" value="Genomic_DNA"/>
</dbReference>
<keyword evidence="3" id="KW-0812">Transmembrane</keyword>
<keyword evidence="3" id="KW-0472">Membrane</keyword>
<dbReference type="InterPro" id="IPR001368">
    <property type="entry name" value="TNFR/NGFR_Cys_rich_reg"/>
</dbReference>
<dbReference type="AlphaFoldDB" id="A0AAV7P9W2"/>
<keyword evidence="3" id="KW-1133">Transmembrane helix</keyword>
<dbReference type="InterPro" id="IPR017349">
    <property type="entry name" value="TNFR_3_LTBR"/>
</dbReference>
<organism evidence="6 7">
    <name type="scientific">Pleurodeles waltl</name>
    <name type="common">Iberian ribbed newt</name>
    <dbReference type="NCBI Taxonomy" id="8319"/>
    <lineage>
        <taxon>Eukaryota</taxon>
        <taxon>Metazoa</taxon>
        <taxon>Chordata</taxon>
        <taxon>Craniata</taxon>
        <taxon>Vertebrata</taxon>
        <taxon>Euteleostomi</taxon>
        <taxon>Amphibia</taxon>
        <taxon>Batrachia</taxon>
        <taxon>Caudata</taxon>
        <taxon>Salamandroidea</taxon>
        <taxon>Salamandridae</taxon>
        <taxon>Pleurodelinae</taxon>
        <taxon>Pleurodeles</taxon>
    </lineage>
</organism>
<dbReference type="GO" id="GO:0048534">
    <property type="term" value="P:hematopoietic or lymphoid organ development"/>
    <property type="evidence" value="ECO:0007669"/>
    <property type="project" value="InterPro"/>
</dbReference>
<feature type="chain" id="PRO_5043854708" description="TNFR-Cys domain-containing protein" evidence="4">
    <location>
        <begin position="41"/>
        <end position="544"/>
    </location>
</feature>
<reference evidence="6" key="1">
    <citation type="journal article" date="2022" name="bioRxiv">
        <title>Sequencing and chromosome-scale assembly of the giantPleurodeles waltlgenome.</title>
        <authorList>
            <person name="Brown T."/>
            <person name="Elewa A."/>
            <person name="Iarovenko S."/>
            <person name="Subramanian E."/>
            <person name="Araus A.J."/>
            <person name="Petzold A."/>
            <person name="Susuki M."/>
            <person name="Suzuki K.-i.T."/>
            <person name="Hayashi T."/>
            <person name="Toyoda A."/>
            <person name="Oliveira C."/>
            <person name="Osipova E."/>
            <person name="Leigh N.D."/>
            <person name="Simon A."/>
            <person name="Yun M.H."/>
        </authorList>
    </citation>
    <scope>NUCLEOTIDE SEQUENCE</scope>
    <source>
        <strain evidence="6">20211129_DDA</strain>
        <tissue evidence="6">Liver</tissue>
    </source>
</reference>
<dbReference type="PROSITE" id="PS00652">
    <property type="entry name" value="TNFR_NGFR_1"/>
    <property type="match status" value="2"/>
</dbReference>
<feature type="signal peptide" evidence="4">
    <location>
        <begin position="1"/>
        <end position="40"/>
    </location>
</feature>
<evidence type="ECO:0000256" key="2">
    <source>
        <dbReference type="SAM" id="MobiDB-lite"/>
    </source>
</evidence>
<keyword evidence="7" id="KW-1185">Reference proteome</keyword>
<evidence type="ECO:0000256" key="3">
    <source>
        <dbReference type="SAM" id="Phobius"/>
    </source>
</evidence>
<name>A0AAV7P9W2_PLEWA</name>
<proteinExistence type="predicted"/>
<dbReference type="SUPFAM" id="SSF57586">
    <property type="entry name" value="TNF receptor-like"/>
    <property type="match status" value="3"/>
</dbReference>
<feature type="disulfide bond" evidence="1">
    <location>
        <begin position="55"/>
        <end position="70"/>
    </location>
</feature>
<comment type="caution">
    <text evidence="6">The sequence shown here is derived from an EMBL/GenBank/DDBJ whole genome shotgun (WGS) entry which is preliminary data.</text>
</comment>
<dbReference type="SMART" id="SM00208">
    <property type="entry name" value="TNFR"/>
    <property type="match status" value="4"/>
</dbReference>
<feature type="repeat" description="TNFR-Cys" evidence="1">
    <location>
        <begin position="137"/>
        <end position="179"/>
    </location>
</feature>
<feature type="transmembrane region" description="Helical" evidence="3">
    <location>
        <begin position="240"/>
        <end position="266"/>
    </location>
</feature>